<sequence length="171" mass="18278">MSRAPATIALSKDLASGFMCAGRLLSHGELEQAGLSLHRGWQIARDAVLGRALTPRGLRFRHRSARVIVGADAPAQAVQIDSPGLDDPTSWLAHPELMSILHLHFAGILGESTCYFAPRQGILVAAVRSSADHPALRAWADETSAGGGICAGALEYHRGFPRQLRQAVTRV</sequence>
<gene>
    <name evidence="1" type="ORF">CATYP_07145</name>
</gene>
<evidence type="ECO:0000313" key="2">
    <source>
        <dbReference type="Proteomes" id="UP000028504"/>
    </source>
</evidence>
<evidence type="ECO:0000313" key="1">
    <source>
        <dbReference type="EMBL" id="AIG64400.1"/>
    </source>
</evidence>
<organism evidence="1 2">
    <name type="scientific">Corynebacterium atypicum</name>
    <dbReference type="NCBI Taxonomy" id="191610"/>
    <lineage>
        <taxon>Bacteria</taxon>
        <taxon>Bacillati</taxon>
        <taxon>Actinomycetota</taxon>
        <taxon>Actinomycetes</taxon>
        <taxon>Mycobacteriales</taxon>
        <taxon>Corynebacteriaceae</taxon>
        <taxon>Corynebacterium</taxon>
    </lineage>
</organism>
<accession>A0ABM5QNP3</accession>
<reference evidence="1 2" key="1">
    <citation type="submission" date="2014-07" db="EMBL/GenBank/DDBJ databases">
        <title>Complete genome sequence of Corynebacterium atypicum DSM 44849: identifiction of the mycolic acid biosynthesis genes.</title>
        <authorList>
            <person name="Tippelt A."/>
            <person name="Mollmann S."/>
            <person name="Albersmeier A."/>
            <person name="Jaenicke S."/>
            <person name="Ruckert C."/>
            <person name="Tauch A."/>
        </authorList>
    </citation>
    <scope>NUCLEOTIDE SEQUENCE [LARGE SCALE GENOMIC DNA]</scope>
    <source>
        <strain evidence="1 2">R2070</strain>
    </source>
</reference>
<dbReference type="EMBL" id="CP008944">
    <property type="protein sequence ID" value="AIG64400.1"/>
    <property type="molecule type" value="Genomic_DNA"/>
</dbReference>
<proteinExistence type="predicted"/>
<dbReference type="Proteomes" id="UP000028504">
    <property type="component" value="Chromosome"/>
</dbReference>
<keyword evidence="2" id="KW-1185">Reference proteome</keyword>
<dbReference type="RefSeq" id="WP_038606082.1">
    <property type="nucleotide sequence ID" value="NZ_CP008944.1"/>
</dbReference>
<name>A0ABM5QNP3_9CORY</name>
<protein>
    <submittedName>
        <fullName evidence="1">Uncharacterized protein</fullName>
    </submittedName>
</protein>